<keyword evidence="3" id="KW-0238">DNA-binding</keyword>
<feature type="domain" description="HTH marR-type" evidence="2">
    <location>
        <begin position="58"/>
        <end position="161"/>
    </location>
</feature>
<dbReference type="AlphaFoldDB" id="A0A7W6C4D1"/>
<protein>
    <submittedName>
        <fullName evidence="3">DNA-binding MarR family transcriptional regulator</fullName>
    </submittedName>
</protein>
<dbReference type="InterPro" id="IPR036388">
    <property type="entry name" value="WH-like_DNA-bd_sf"/>
</dbReference>
<accession>A0A7W6C4D1</accession>
<dbReference type="Gene3D" id="1.10.10.10">
    <property type="entry name" value="Winged helix-like DNA-binding domain superfamily/Winged helix DNA-binding domain"/>
    <property type="match status" value="1"/>
</dbReference>
<reference evidence="3 4" key="1">
    <citation type="submission" date="2020-08" db="EMBL/GenBank/DDBJ databases">
        <title>Genomic Encyclopedia of Type Strains, Phase IV (KMG-IV): sequencing the most valuable type-strain genomes for metagenomic binning, comparative biology and taxonomic classification.</title>
        <authorList>
            <person name="Goeker M."/>
        </authorList>
    </citation>
    <scope>NUCLEOTIDE SEQUENCE [LARGE SCALE GENOMIC DNA]</scope>
    <source>
        <strain evidence="3 4">DSM 27568</strain>
    </source>
</reference>
<name>A0A7W6C4D1_9SPHN</name>
<keyword evidence="4" id="KW-1185">Reference proteome</keyword>
<dbReference type="GO" id="GO:0003700">
    <property type="term" value="F:DNA-binding transcription factor activity"/>
    <property type="evidence" value="ECO:0007669"/>
    <property type="project" value="InterPro"/>
</dbReference>
<proteinExistence type="predicted"/>
<evidence type="ECO:0000259" key="2">
    <source>
        <dbReference type="SMART" id="SM00347"/>
    </source>
</evidence>
<evidence type="ECO:0000313" key="4">
    <source>
        <dbReference type="Proteomes" id="UP000561459"/>
    </source>
</evidence>
<feature type="compositionally biased region" description="Basic and acidic residues" evidence="1">
    <location>
        <begin position="1"/>
        <end position="10"/>
    </location>
</feature>
<dbReference type="RefSeq" id="WP_183616069.1">
    <property type="nucleotide sequence ID" value="NZ_JACIDY010000002.1"/>
</dbReference>
<feature type="region of interest" description="Disordered" evidence="1">
    <location>
        <begin position="1"/>
        <end position="20"/>
    </location>
</feature>
<sequence>MKKADTRHSAPSESAPPDLIDEAERAWTTDTSAYNARIYAVSTRILYVATLIEQSFGAQAQSHGMNTGEMLVLDALHRLGPPFETTPVRLRKQFFISFAGIGKRITKLADLGYIERTTHAPGRGSQMVRLSPAGLAVLRSSENGLDAAHTRALATMDGTEVEMLGGLLRNLQQRIQKATSAALPSPPIAGDD</sequence>
<comment type="caution">
    <text evidence="3">The sequence shown here is derived from an EMBL/GenBank/DDBJ whole genome shotgun (WGS) entry which is preliminary data.</text>
</comment>
<evidence type="ECO:0000256" key="1">
    <source>
        <dbReference type="SAM" id="MobiDB-lite"/>
    </source>
</evidence>
<dbReference type="InterPro" id="IPR000835">
    <property type="entry name" value="HTH_MarR-typ"/>
</dbReference>
<organism evidence="3 4">
    <name type="scientific">Novosphingobium fluoreni</name>
    <dbReference type="NCBI Taxonomy" id="1391222"/>
    <lineage>
        <taxon>Bacteria</taxon>
        <taxon>Pseudomonadati</taxon>
        <taxon>Pseudomonadota</taxon>
        <taxon>Alphaproteobacteria</taxon>
        <taxon>Sphingomonadales</taxon>
        <taxon>Sphingomonadaceae</taxon>
        <taxon>Novosphingobium</taxon>
    </lineage>
</organism>
<dbReference type="Proteomes" id="UP000561459">
    <property type="component" value="Unassembled WGS sequence"/>
</dbReference>
<gene>
    <name evidence="3" type="ORF">GGR39_000906</name>
</gene>
<evidence type="ECO:0000313" key="3">
    <source>
        <dbReference type="EMBL" id="MBB3939266.1"/>
    </source>
</evidence>
<dbReference type="SUPFAM" id="SSF46785">
    <property type="entry name" value="Winged helix' DNA-binding domain"/>
    <property type="match status" value="1"/>
</dbReference>
<dbReference type="SMART" id="SM00347">
    <property type="entry name" value="HTH_MARR"/>
    <property type="match status" value="1"/>
</dbReference>
<dbReference type="GO" id="GO:0003677">
    <property type="term" value="F:DNA binding"/>
    <property type="evidence" value="ECO:0007669"/>
    <property type="project" value="UniProtKB-KW"/>
</dbReference>
<dbReference type="EMBL" id="JACIDY010000002">
    <property type="protein sequence ID" value="MBB3939266.1"/>
    <property type="molecule type" value="Genomic_DNA"/>
</dbReference>
<dbReference type="InterPro" id="IPR036390">
    <property type="entry name" value="WH_DNA-bd_sf"/>
</dbReference>